<keyword evidence="3" id="KW-1185">Reference proteome</keyword>
<feature type="compositionally biased region" description="Low complexity" evidence="1">
    <location>
        <begin position="333"/>
        <end position="343"/>
    </location>
</feature>
<evidence type="ECO:0000313" key="3">
    <source>
        <dbReference type="Proteomes" id="UP000075880"/>
    </source>
</evidence>
<feature type="compositionally biased region" description="Basic and acidic residues" evidence="1">
    <location>
        <begin position="344"/>
        <end position="354"/>
    </location>
</feature>
<feature type="compositionally biased region" description="Low complexity" evidence="1">
    <location>
        <begin position="359"/>
        <end position="373"/>
    </location>
</feature>
<feature type="compositionally biased region" description="Basic and acidic residues" evidence="1">
    <location>
        <begin position="374"/>
        <end position="387"/>
    </location>
</feature>
<feature type="compositionally biased region" description="Basic and acidic residues" evidence="1">
    <location>
        <begin position="312"/>
        <end position="323"/>
    </location>
</feature>
<dbReference type="EnsemblMetazoa" id="ENSAATROPT014650">
    <property type="protein sequence ID" value="ENSAATROPP013343"/>
    <property type="gene ID" value="ENSAATROPG011888"/>
</dbReference>
<sequence>MGVDDLGGGILLKNKFDILAEPIKDKRRKKAGAQVISIEDEKSYDSEQIMLMESLTPGKDLTSVNPFVLGKIIENVMDDKPLEARRIRDGKMILKVKTKRQATKLSKITNVPCGNHTISVRVIEHPTLNVVKGVIRCDDIAFLKEEEILEGLNNQNVSEVMIMKRKNREGELINTKMAIITFKLSRIPRKVDFGLYPVKVELYIPKPMRCTTCMRLGHTQKWCRGERKCAKCSQSAHNNICTDIKCVSCGEQHHTLDKECPIYMDECEIQKIRTEKRITYAAAKQIKRDTCPFIPKNHTKTNNFANTVKGTEQQKDRIQDTEKPYQSSKKQITENLQQQTQTTEKTKNNTEIKKHIQPNENITENTNTNNTNTRHTESKVTKREQQPEFKQNNCDNSLSRLFVFLFILEIKLPDLFNTIY</sequence>
<evidence type="ECO:0008006" key="4">
    <source>
        <dbReference type="Google" id="ProtNLM"/>
    </source>
</evidence>
<name>A0AAG5DRZ8_ANOAO</name>
<dbReference type="AlphaFoldDB" id="A0AAG5DRZ8"/>
<organism evidence="2 3">
    <name type="scientific">Anopheles atroparvus</name>
    <name type="common">European mosquito</name>
    <dbReference type="NCBI Taxonomy" id="41427"/>
    <lineage>
        <taxon>Eukaryota</taxon>
        <taxon>Metazoa</taxon>
        <taxon>Ecdysozoa</taxon>
        <taxon>Arthropoda</taxon>
        <taxon>Hexapoda</taxon>
        <taxon>Insecta</taxon>
        <taxon>Pterygota</taxon>
        <taxon>Neoptera</taxon>
        <taxon>Endopterygota</taxon>
        <taxon>Diptera</taxon>
        <taxon>Nematocera</taxon>
        <taxon>Culicoidea</taxon>
        <taxon>Culicidae</taxon>
        <taxon>Anophelinae</taxon>
        <taxon>Anopheles</taxon>
    </lineage>
</organism>
<protein>
    <recommendedName>
        <fullName evidence="4">CCHC-type domain-containing protein</fullName>
    </recommendedName>
</protein>
<evidence type="ECO:0000313" key="2">
    <source>
        <dbReference type="EnsemblMetazoa" id="ENSAATROPP013343"/>
    </source>
</evidence>
<evidence type="ECO:0000256" key="1">
    <source>
        <dbReference type="SAM" id="MobiDB-lite"/>
    </source>
</evidence>
<feature type="region of interest" description="Disordered" evidence="1">
    <location>
        <begin position="310"/>
        <end position="392"/>
    </location>
</feature>
<accession>A0AAG5DRZ8</accession>
<dbReference type="Proteomes" id="UP000075880">
    <property type="component" value="Unassembled WGS sequence"/>
</dbReference>
<reference evidence="2" key="1">
    <citation type="submission" date="2024-04" db="UniProtKB">
        <authorList>
            <consortium name="EnsemblMetazoa"/>
        </authorList>
    </citation>
    <scope>IDENTIFICATION</scope>
    <source>
        <strain evidence="2">EBRO</strain>
    </source>
</reference>
<proteinExistence type="predicted"/>